<dbReference type="PANTHER" id="PTHR27000">
    <property type="entry name" value="LEUCINE-RICH REPEAT RECEPTOR-LIKE PROTEIN KINASE FAMILY PROTEIN-RELATED"/>
    <property type="match status" value="1"/>
</dbReference>
<dbReference type="SMART" id="SM00369">
    <property type="entry name" value="LRR_TYP"/>
    <property type="match status" value="10"/>
</dbReference>
<dbReference type="Gene3D" id="3.30.200.20">
    <property type="entry name" value="Phosphorylase Kinase, domain 1"/>
    <property type="match status" value="1"/>
</dbReference>
<dbReference type="Pfam" id="PF23598">
    <property type="entry name" value="LRR_14"/>
    <property type="match status" value="2"/>
</dbReference>
<feature type="transmembrane region" description="Helical" evidence="11">
    <location>
        <begin position="640"/>
        <end position="666"/>
    </location>
</feature>
<evidence type="ECO:0000256" key="4">
    <source>
        <dbReference type="ARBA" id="ARBA00022729"/>
    </source>
</evidence>
<evidence type="ECO:0000313" key="14">
    <source>
        <dbReference type="Proteomes" id="UP001151760"/>
    </source>
</evidence>
<dbReference type="InterPro" id="IPR011009">
    <property type="entry name" value="Kinase-like_dom_sf"/>
</dbReference>
<dbReference type="SUPFAM" id="SSF52058">
    <property type="entry name" value="L domain-like"/>
    <property type="match status" value="1"/>
</dbReference>
<keyword evidence="6 11" id="KW-1133">Transmembrane helix</keyword>
<evidence type="ECO:0000256" key="10">
    <source>
        <dbReference type="SAM" id="MobiDB-lite"/>
    </source>
</evidence>
<dbReference type="PROSITE" id="PS50011">
    <property type="entry name" value="PROTEIN_KINASE_DOM"/>
    <property type="match status" value="1"/>
</dbReference>
<evidence type="ECO:0000259" key="12">
    <source>
        <dbReference type="PROSITE" id="PS50011"/>
    </source>
</evidence>
<dbReference type="InterPro" id="IPR001611">
    <property type="entry name" value="Leu-rich_rpt"/>
</dbReference>
<keyword evidence="3 11" id="KW-0812">Transmembrane</keyword>
<dbReference type="Pfam" id="PF00069">
    <property type="entry name" value="Pkinase"/>
    <property type="match status" value="1"/>
</dbReference>
<keyword evidence="8" id="KW-0675">Receptor</keyword>
<dbReference type="Gene3D" id="3.80.10.10">
    <property type="entry name" value="Ribonuclease Inhibitor"/>
    <property type="match status" value="4"/>
</dbReference>
<dbReference type="SMART" id="SM00365">
    <property type="entry name" value="LRR_SD22"/>
    <property type="match status" value="4"/>
</dbReference>
<evidence type="ECO:0000313" key="13">
    <source>
        <dbReference type="EMBL" id="GJS58469.1"/>
    </source>
</evidence>
<feature type="domain" description="Protein kinase" evidence="12">
    <location>
        <begin position="722"/>
        <end position="1006"/>
    </location>
</feature>
<dbReference type="Gene3D" id="1.10.510.10">
    <property type="entry name" value="Transferase(Phosphotransferase) domain 1"/>
    <property type="match status" value="1"/>
</dbReference>
<evidence type="ECO:0000256" key="5">
    <source>
        <dbReference type="ARBA" id="ARBA00022737"/>
    </source>
</evidence>
<evidence type="ECO:0000256" key="9">
    <source>
        <dbReference type="ARBA" id="ARBA00023180"/>
    </source>
</evidence>
<dbReference type="InterPro" id="IPR032675">
    <property type="entry name" value="LRR_dom_sf"/>
</dbReference>
<evidence type="ECO:0000256" key="6">
    <source>
        <dbReference type="ARBA" id="ARBA00022989"/>
    </source>
</evidence>
<sequence length="1019" mass="111185">MSYVIAVPLPAPIPVIIPLPAAPLPAPLVQRQRNPTLEIWKKCKSFINSVPSIRYKRTYIYCSSEVDEGKRDGDYPIWMLLQLSNTNNLLSGELFGNLPANLRYIDLSSNIFSGNIPSNLTGAWNIQFINFSHNSFSGQVPAIIGSFQKLQYLILDSNELYGTLPSAIGNCSSLIQLTADDNLLQGLIPASIGGLPELEVVSLTGNLLSGSVPVSLLFNPNSFIKVVKLGFNMLTGLVKGVNVSTYSKSILVLQVNNNRINERFPIWLTSFQTLERLYLSGNMFYGKLPSEIGNMLSLKEFKAANNSLTGELPDEIRKCRLLNVVDLEGNRLSGVLPDVFGDLVKLKVVSLGRNRFGGGIPLSIGNVTELEKLDVGDNKLSGDLPSELARLSNLTSLNLSNSNFSGGFLGKIGGLSGLKELNVSGCRFSGGFPAAITNLRSLSLLDLSKQGFNGELPIELFGLPNLKVVALEENEFSGDVPEGFSSLSSLQHLNLSSNKFTGDIPDEFGYLTSLVVLSLSDNRIKNSVPVALGNLSKLEVLELDGNELTGSIPDSISQLSNLVKLDLGHNRLTGDIPENLSMISNLKYLNLSRNDLEGEIPKMLGSRFNDPSVFELNNRLCGKPLRKNCKKKMSSKTKKLILWISLAAGGGLLLLLLCCGYVCLLFRWRKKLSKMGGVKKPSPARGSSGRDHSSGGENGTPKLVIFKNKITYSDALDATRQFDEENVLSRGTFGLLFKASFGDGTVLSIRRLPDTSVPEATFRREAESLGKVKHRNLTVLRGYFASRSDNVRLLVYDYMPNGNLATLLQEASHQDGHVLNWPMRHLIALGIARGLAFVHSIPMVHGDIKPHNILFDADFEAHISDFGLNKLTVPTQVEPSTSTTASPIGTLGYVAPEATLSGEMTKEADIYSYGVVLLEILTGKNPVMFNHDEDIVKWVKRQLQRGQISELLEPGLLELDPESSEWEEFLLGLKVGLLCTTSDPTDRPAMSDVVFMLEGCRVGPDMPSSADPTSLPSPM</sequence>
<dbReference type="EMBL" id="BQNB010009080">
    <property type="protein sequence ID" value="GJS58469.1"/>
    <property type="molecule type" value="Genomic_DNA"/>
</dbReference>
<dbReference type="Pfam" id="PF13855">
    <property type="entry name" value="LRR_8"/>
    <property type="match status" value="1"/>
</dbReference>
<comment type="subcellular location">
    <subcellularLocation>
        <location evidence="1">Membrane</location>
        <topology evidence="1">Single-pass type I membrane protein</topology>
    </subcellularLocation>
</comment>
<comment type="caution">
    <text evidence="13">The sequence shown here is derived from an EMBL/GenBank/DDBJ whole genome shotgun (WGS) entry which is preliminary data.</text>
</comment>
<evidence type="ECO:0000256" key="3">
    <source>
        <dbReference type="ARBA" id="ARBA00022692"/>
    </source>
</evidence>
<feature type="region of interest" description="Disordered" evidence="10">
    <location>
        <begin position="676"/>
        <end position="700"/>
    </location>
</feature>
<dbReference type="Proteomes" id="UP001151760">
    <property type="component" value="Unassembled WGS sequence"/>
</dbReference>
<accession>A0ABQ4WZV4</accession>
<dbReference type="InterPro" id="IPR003591">
    <property type="entry name" value="Leu-rich_rpt_typical-subtyp"/>
</dbReference>
<gene>
    <name evidence="13" type="ORF">Tco_0653253</name>
</gene>
<dbReference type="PANTHER" id="PTHR27000:SF642">
    <property type="entry name" value="INACTIVE LEUCINE-RICH REPEAT RECEPTOR KINASE XIAO-RELATED"/>
    <property type="match status" value="1"/>
</dbReference>
<protein>
    <submittedName>
        <fullName evidence="13">Probable LRR receptor-like serine/threonine-protein kinase</fullName>
    </submittedName>
</protein>
<reference evidence="13" key="2">
    <citation type="submission" date="2022-01" db="EMBL/GenBank/DDBJ databases">
        <authorList>
            <person name="Yamashiro T."/>
            <person name="Shiraishi A."/>
            <person name="Satake H."/>
            <person name="Nakayama K."/>
        </authorList>
    </citation>
    <scope>NUCLEOTIDE SEQUENCE</scope>
</reference>
<name>A0ABQ4WZV4_9ASTR</name>
<keyword evidence="2" id="KW-0433">Leucine-rich repeat</keyword>
<dbReference type="PROSITE" id="PS00108">
    <property type="entry name" value="PROTEIN_KINASE_ST"/>
    <property type="match status" value="1"/>
</dbReference>
<organism evidence="13 14">
    <name type="scientific">Tanacetum coccineum</name>
    <dbReference type="NCBI Taxonomy" id="301880"/>
    <lineage>
        <taxon>Eukaryota</taxon>
        <taxon>Viridiplantae</taxon>
        <taxon>Streptophyta</taxon>
        <taxon>Embryophyta</taxon>
        <taxon>Tracheophyta</taxon>
        <taxon>Spermatophyta</taxon>
        <taxon>Magnoliopsida</taxon>
        <taxon>eudicotyledons</taxon>
        <taxon>Gunneridae</taxon>
        <taxon>Pentapetalae</taxon>
        <taxon>asterids</taxon>
        <taxon>campanulids</taxon>
        <taxon>Asterales</taxon>
        <taxon>Asteraceae</taxon>
        <taxon>Asteroideae</taxon>
        <taxon>Anthemideae</taxon>
        <taxon>Anthemidinae</taxon>
        <taxon>Tanacetum</taxon>
    </lineage>
</organism>
<evidence type="ECO:0000256" key="7">
    <source>
        <dbReference type="ARBA" id="ARBA00023136"/>
    </source>
</evidence>
<keyword evidence="7 11" id="KW-0472">Membrane</keyword>
<dbReference type="Pfam" id="PF00560">
    <property type="entry name" value="LRR_1"/>
    <property type="match status" value="1"/>
</dbReference>
<dbReference type="InterPro" id="IPR055414">
    <property type="entry name" value="LRR_R13L4/SHOC2-like"/>
</dbReference>
<evidence type="ECO:0000256" key="8">
    <source>
        <dbReference type="ARBA" id="ARBA00023170"/>
    </source>
</evidence>
<dbReference type="SMART" id="SM00220">
    <property type="entry name" value="S_TKc"/>
    <property type="match status" value="1"/>
</dbReference>
<evidence type="ECO:0000256" key="11">
    <source>
        <dbReference type="SAM" id="Phobius"/>
    </source>
</evidence>
<proteinExistence type="predicted"/>
<dbReference type="InterPro" id="IPR008271">
    <property type="entry name" value="Ser/Thr_kinase_AS"/>
</dbReference>
<dbReference type="SUPFAM" id="SSF52047">
    <property type="entry name" value="RNI-like"/>
    <property type="match status" value="1"/>
</dbReference>
<dbReference type="InterPro" id="IPR000719">
    <property type="entry name" value="Prot_kinase_dom"/>
</dbReference>
<evidence type="ECO:0000256" key="2">
    <source>
        <dbReference type="ARBA" id="ARBA00022614"/>
    </source>
</evidence>
<dbReference type="SUPFAM" id="SSF56112">
    <property type="entry name" value="Protein kinase-like (PK-like)"/>
    <property type="match status" value="1"/>
</dbReference>
<keyword evidence="9" id="KW-0325">Glycoprotein</keyword>
<keyword evidence="4" id="KW-0732">Signal</keyword>
<evidence type="ECO:0000256" key="1">
    <source>
        <dbReference type="ARBA" id="ARBA00004479"/>
    </source>
</evidence>
<keyword evidence="14" id="KW-1185">Reference proteome</keyword>
<dbReference type="PROSITE" id="PS51450">
    <property type="entry name" value="LRR"/>
    <property type="match status" value="1"/>
</dbReference>
<keyword evidence="5" id="KW-0677">Repeat</keyword>
<reference evidence="13" key="1">
    <citation type="journal article" date="2022" name="Int. J. Mol. Sci.">
        <title>Draft Genome of Tanacetum Coccineum: Genomic Comparison of Closely Related Tanacetum-Family Plants.</title>
        <authorList>
            <person name="Yamashiro T."/>
            <person name="Shiraishi A."/>
            <person name="Nakayama K."/>
            <person name="Satake H."/>
        </authorList>
    </citation>
    <scope>NUCLEOTIDE SEQUENCE</scope>
</reference>